<dbReference type="RefSeq" id="WP_203626639.1">
    <property type="nucleotide sequence ID" value="NZ_BOLQ01000007.1"/>
</dbReference>
<keyword evidence="2" id="KW-1185">Reference proteome</keyword>
<comment type="caution">
    <text evidence="1">The sequence shown here is derived from an EMBL/GenBank/DDBJ whole genome shotgun (WGS) entry which is preliminary data.</text>
</comment>
<sequence length="273" mass="31106">MATPKQIITLYGWVLGIVKADMIDPMTSQVTSDVFLEIGADWMQAGRDEPRLPIDSIIVYVAVTPAVLRTEIFRLDIGGMNSFTGKVSTGYLSVSMPQTKWRLTHQARTAKELTRMEASWLGRLKKSKDLSPHDLARLDGLYLRFKKSELTLDQLYDLQTKITKPYRGGLAHELVAKRRAELGLIEVDDAKNGAPVPLLLNTKPGDWRYQAKLDGWVDPHFFEESNLDYETKLAHLFERLQGEATYRARNHVPFFEEDDLPPDLAQHHFQPQS</sequence>
<proteinExistence type="predicted"/>
<organism evidence="1 2">
    <name type="scientific">Lacticaseibacillus mingshuiensis</name>
    <dbReference type="NCBI Taxonomy" id="2799574"/>
    <lineage>
        <taxon>Bacteria</taxon>
        <taxon>Bacillati</taxon>
        <taxon>Bacillota</taxon>
        <taxon>Bacilli</taxon>
        <taxon>Lactobacillales</taxon>
        <taxon>Lactobacillaceae</taxon>
        <taxon>Lacticaseibacillus</taxon>
    </lineage>
</organism>
<evidence type="ECO:0000313" key="1">
    <source>
        <dbReference type="EMBL" id="MFD1430325.1"/>
    </source>
</evidence>
<accession>A0ABW4CL08</accession>
<name>A0ABW4CL08_9LACO</name>
<gene>
    <name evidence="1" type="ORF">ACFQ4P_08700</name>
</gene>
<dbReference type="EMBL" id="JBHTOC010000012">
    <property type="protein sequence ID" value="MFD1430325.1"/>
    <property type="molecule type" value="Genomic_DNA"/>
</dbReference>
<dbReference type="Proteomes" id="UP001597196">
    <property type="component" value="Unassembled WGS sequence"/>
</dbReference>
<reference evidence="2" key="1">
    <citation type="journal article" date="2019" name="Int. J. Syst. Evol. Microbiol.">
        <title>The Global Catalogue of Microorganisms (GCM) 10K type strain sequencing project: providing services to taxonomists for standard genome sequencing and annotation.</title>
        <authorList>
            <consortium name="The Broad Institute Genomics Platform"/>
            <consortium name="The Broad Institute Genome Sequencing Center for Infectious Disease"/>
            <person name="Wu L."/>
            <person name="Ma J."/>
        </authorList>
    </citation>
    <scope>NUCLEOTIDE SEQUENCE [LARGE SCALE GENOMIC DNA]</scope>
    <source>
        <strain evidence="2">CCM 8980</strain>
    </source>
</reference>
<evidence type="ECO:0000313" key="2">
    <source>
        <dbReference type="Proteomes" id="UP001597196"/>
    </source>
</evidence>
<protein>
    <submittedName>
        <fullName evidence="1">Uncharacterized protein</fullName>
    </submittedName>
</protein>